<reference evidence="1" key="1">
    <citation type="submission" date="2022-04" db="EMBL/GenBank/DDBJ databases">
        <title>Genome of the entomopathogenic fungus Entomophthora muscae.</title>
        <authorList>
            <person name="Elya C."/>
            <person name="Lovett B.R."/>
            <person name="Lee E."/>
            <person name="Macias A.M."/>
            <person name="Hajek A.E."/>
            <person name="De Bivort B.L."/>
            <person name="Kasson M.T."/>
            <person name="De Fine Licht H.H."/>
            <person name="Stajich J.E."/>
        </authorList>
    </citation>
    <scope>NUCLEOTIDE SEQUENCE</scope>
    <source>
        <strain evidence="1">Berkeley</strain>
    </source>
</reference>
<organism evidence="1 2">
    <name type="scientific">Entomophthora muscae</name>
    <dbReference type="NCBI Taxonomy" id="34485"/>
    <lineage>
        <taxon>Eukaryota</taxon>
        <taxon>Fungi</taxon>
        <taxon>Fungi incertae sedis</taxon>
        <taxon>Zoopagomycota</taxon>
        <taxon>Entomophthoromycotina</taxon>
        <taxon>Entomophthoromycetes</taxon>
        <taxon>Entomophthorales</taxon>
        <taxon>Entomophthoraceae</taxon>
        <taxon>Entomophthora</taxon>
    </lineage>
</organism>
<proteinExistence type="predicted"/>
<evidence type="ECO:0000313" key="2">
    <source>
        <dbReference type="Proteomes" id="UP001165960"/>
    </source>
</evidence>
<dbReference type="Proteomes" id="UP001165960">
    <property type="component" value="Unassembled WGS sequence"/>
</dbReference>
<accession>A0ACC2S2H8</accession>
<gene>
    <name evidence="1" type="ORF">DSO57_1031713</name>
</gene>
<keyword evidence="2" id="KW-1185">Reference proteome</keyword>
<name>A0ACC2S2H8_9FUNG</name>
<dbReference type="EMBL" id="QTSX02005910">
    <property type="protein sequence ID" value="KAJ9056566.1"/>
    <property type="molecule type" value="Genomic_DNA"/>
</dbReference>
<sequence>MFGRSHVSNCHLLDNFFLDLGPVNVLFERNKTKYTFPPGSEYSLLDCLLNHGKFYLFEQCLTHILSSLGTRHPIADNNSSSSRASSPEPEPEAHEQVPILRRPASQQMTAPQSQQLRMSQRSTSN</sequence>
<comment type="caution">
    <text evidence="1">The sequence shown here is derived from an EMBL/GenBank/DDBJ whole genome shotgun (WGS) entry which is preliminary data.</text>
</comment>
<evidence type="ECO:0000313" key="1">
    <source>
        <dbReference type="EMBL" id="KAJ9056566.1"/>
    </source>
</evidence>
<protein>
    <submittedName>
        <fullName evidence="1">Uncharacterized protein</fullName>
    </submittedName>
</protein>